<dbReference type="PANTHER" id="PTHR23034:SF2">
    <property type="entry name" value="GLUTAMATE-RICH PROTEIN 3"/>
    <property type="match status" value="1"/>
</dbReference>
<protein>
    <recommendedName>
        <fullName evidence="2">DUF4590 domain-containing protein</fullName>
    </recommendedName>
</protein>
<evidence type="ECO:0000313" key="3">
    <source>
        <dbReference type="EMBL" id="KAJ1170805.1"/>
    </source>
</evidence>
<feature type="region of interest" description="Disordered" evidence="1">
    <location>
        <begin position="1185"/>
        <end position="1219"/>
    </location>
</feature>
<feature type="region of interest" description="Disordered" evidence="1">
    <location>
        <begin position="232"/>
        <end position="271"/>
    </location>
</feature>
<feature type="region of interest" description="Disordered" evidence="1">
    <location>
        <begin position="99"/>
        <end position="199"/>
    </location>
</feature>
<feature type="compositionally biased region" description="Basic and acidic residues" evidence="1">
    <location>
        <begin position="602"/>
        <end position="621"/>
    </location>
</feature>
<feature type="compositionally biased region" description="Basic and acidic residues" evidence="1">
    <location>
        <begin position="1192"/>
        <end position="1213"/>
    </location>
</feature>
<keyword evidence="4" id="KW-1185">Reference proteome</keyword>
<feature type="compositionally biased region" description="Acidic residues" evidence="1">
    <location>
        <begin position="538"/>
        <end position="548"/>
    </location>
</feature>
<feature type="compositionally biased region" description="Acidic residues" evidence="1">
    <location>
        <begin position="490"/>
        <end position="511"/>
    </location>
</feature>
<feature type="compositionally biased region" description="Acidic residues" evidence="1">
    <location>
        <begin position="471"/>
        <end position="481"/>
    </location>
</feature>
<dbReference type="InterPro" id="IPR048257">
    <property type="entry name" value="DUF4590"/>
</dbReference>
<feature type="compositionally biased region" description="Acidic residues" evidence="1">
    <location>
        <begin position="631"/>
        <end position="644"/>
    </location>
</feature>
<feature type="domain" description="DUF4590" evidence="2">
    <location>
        <begin position="302"/>
        <end position="414"/>
    </location>
</feature>
<reference evidence="3" key="1">
    <citation type="journal article" date="2022" name="bioRxiv">
        <title>Sequencing and chromosome-scale assembly of the giantPleurodeles waltlgenome.</title>
        <authorList>
            <person name="Brown T."/>
            <person name="Elewa A."/>
            <person name="Iarovenko S."/>
            <person name="Subramanian E."/>
            <person name="Araus A.J."/>
            <person name="Petzold A."/>
            <person name="Susuki M."/>
            <person name="Suzuki K.-i.T."/>
            <person name="Hayashi T."/>
            <person name="Toyoda A."/>
            <person name="Oliveira C."/>
            <person name="Osipova E."/>
            <person name="Leigh N.D."/>
            <person name="Simon A."/>
            <person name="Yun M.H."/>
        </authorList>
    </citation>
    <scope>NUCLEOTIDE SEQUENCE</scope>
    <source>
        <strain evidence="3">20211129_DDA</strain>
        <tissue evidence="3">Liver</tissue>
    </source>
</reference>
<dbReference type="Proteomes" id="UP001066276">
    <property type="component" value="Chromosome 4_1"/>
</dbReference>
<comment type="caution">
    <text evidence="3">The sequence shown here is derived from an EMBL/GenBank/DDBJ whole genome shotgun (WGS) entry which is preliminary data.</text>
</comment>
<feature type="compositionally biased region" description="Basic and acidic residues" evidence="1">
    <location>
        <begin position="691"/>
        <end position="703"/>
    </location>
</feature>
<sequence length="1782" mass="197660">MSHHYTSPLAAYNSLTDKHLTGYFNNTRIRRHLQRVGLVTRSGRILSEKEYRMNAMRKDHQKYIRECLAQAIFHKVLDMERHHQIEIKRKLENFARKERVQKTKVDRSRRPEEDAIPLFSPRPPTGPKSSYGRNTLHDGEQSDSSESPSSSRPNTAPGNMQRPVRLEPLPASSGGEIRTVPKTTSATQPKTSVLEHDHHFPTGVDKDLLKFISASDQTSGISPYRLPIINNFVTPVPPPPKKSSRNPNTNRSGTSRGRRFRPTTAPHGLDQLSMKDPVRFHKTSVHSNVAITMIYLGKSVRLSHDDIDYKDEIKVFQQHCGGENLCIYKGNLLEGETFQCTSRRHRGFPFSLTFYINGIQVDRLSSCCEYKHRKGARLGGKHGYFRFVNIEGASPCYRCIIAMGLDKKPSPPPKKRKGDPNDEDFGDPKVETMMSKMKSEEQCNEEMQRERSMSATSSAYGADKETPEDKTEAEEDADEELISEHNQTKDDDDDDENGDPTKDEYDEDFEVDEGKPDEEVNEEEEAENLMDRKSQLNEDNENDDLDLEMEGKNSSTKPHETSDSEKEERDAYSDTEFEHGEKQDRRKESLISSTSTLYNSTSRDDSDVEERIKGSGHEGAKRTSSRLNNDAETEEQIQTEDSADESSTRSEAGAIGDEKEVIEGAEDSSKKDEILDEEGPSGDANQSSDRVGSRIEHDVKEEVMVPSGKPHEANSVSMEYSEVEDEGDSKSIQEKIAEAIESTEILNAEPEPSDSSTDEEDNLMSTAHEIEEVHAAQNVAEDSVADDFCLEDALGTEDQSMDTDSQTVGPLIKESSMTEMGEANTMDFVTERNAIAVEKTSELIVSELEETTEAVVKQESKLMSMMEDCRKEIFEEQLINQEMAPAEASMEQEIPMEGDTLTNHVESEKEDAVETEEGNPTVHPVPSSDTHNMVARDPFEAAEPVVENEPTEVAAEGKGIVEDLTCDEDAEEESQKTMEDVSQIATEVMENTDVKKENEADKEELSLGKEVPNLLDKEALEEEGLVASLQHKEHIESESFQDLGNAVISSNVNGLIDSNKVGEDDRLIIENVETKDIEFEEVTLDRDGIEMEKESNREVITSKETLENADKDVSSSMCEPFDDKVLEGQASENEIMTEDVIQEDEELVAEVLPSEGGVVCDEPLQKEEGDGEIASVEKNNLILTAMDEGDGDKETTAEAMDTEDKAACDRTRSAQETSMEDALEISLQVHDEMLDIKVNGNDVENKDVPEGAEQAIPSQGDDEQVCLSISPERKEPPLNEVCNREETTTETIPEGGEADAETMKKKKEEESSSAAQETIVEIGFEDKEQEPVKGGTAEETNEVAKEEVHTNGAGDRTSPEAAMNVDEAGHDIIPETEKTDTQTIEIGQQNTTKDACIDEEDSTIVEPVTGEDILPNEEDALTGTKDHESPENLKRLTELDEVSVVEEITPEVLNVVPVAESTVEIGASEEHLKDDEDLIRELTPVTGEISTAVVPDQAIETILDEELMSEEAASQKEETVAETSEEMALTREVTLEEIANEGDKTITKEEVATEESLESAVSEGSTNQGNEVDEIVKLAELIEDESSECEVVEKSEEKIVETNELVSEDGDVTYIPNGKGPNEGEIDHGKDSDYQRELISEETAAETSVGLSFDNEGNVDAAVPVIETNYEACNNLDVNPEEMLTQAAENMANELCPEGEETTKGTVYNLQQVKRESQELHKPNARKIALFSGRRGIHHEGTADQCNNYFKMGSVVEGDTQGVDDDEVEFEGQMLHGAVGAP</sequence>
<feature type="compositionally biased region" description="Basic and acidic residues" evidence="1">
    <location>
        <begin position="1301"/>
        <end position="1310"/>
    </location>
</feature>
<dbReference type="InterPro" id="IPR027962">
    <property type="entry name" value="ERICH3"/>
</dbReference>
<organism evidence="3 4">
    <name type="scientific">Pleurodeles waltl</name>
    <name type="common">Iberian ribbed newt</name>
    <dbReference type="NCBI Taxonomy" id="8319"/>
    <lineage>
        <taxon>Eukaryota</taxon>
        <taxon>Metazoa</taxon>
        <taxon>Chordata</taxon>
        <taxon>Craniata</taxon>
        <taxon>Vertebrata</taxon>
        <taxon>Euteleostomi</taxon>
        <taxon>Amphibia</taxon>
        <taxon>Batrachia</taxon>
        <taxon>Caudata</taxon>
        <taxon>Salamandroidea</taxon>
        <taxon>Salamandridae</taxon>
        <taxon>Pleurodelinae</taxon>
        <taxon>Pleurodeles</taxon>
    </lineage>
</organism>
<name>A0AAV7T3L3_PLEWA</name>
<dbReference type="Pfam" id="PF15257">
    <property type="entry name" value="DUF4590"/>
    <property type="match status" value="1"/>
</dbReference>
<feature type="compositionally biased region" description="Basic and acidic residues" evidence="1">
    <location>
        <begin position="557"/>
        <end position="589"/>
    </location>
</feature>
<feature type="compositionally biased region" description="Basic and acidic residues" evidence="1">
    <location>
        <begin position="1271"/>
        <end position="1287"/>
    </location>
</feature>
<feature type="compositionally biased region" description="Basic and acidic residues" evidence="1">
    <location>
        <begin position="728"/>
        <end position="738"/>
    </location>
</feature>
<feature type="compositionally biased region" description="Polar residues" evidence="1">
    <location>
        <begin position="1381"/>
        <end position="1393"/>
    </location>
</feature>
<feature type="region of interest" description="Disordered" evidence="1">
    <location>
        <begin position="1153"/>
        <end position="1173"/>
    </location>
</feature>
<feature type="region of interest" description="Disordered" evidence="1">
    <location>
        <begin position="408"/>
        <end position="762"/>
    </location>
</feature>
<feature type="region of interest" description="Disordered" evidence="1">
    <location>
        <begin position="1610"/>
        <end position="1629"/>
    </location>
</feature>
<feature type="compositionally biased region" description="Acidic residues" evidence="1">
    <location>
        <begin position="519"/>
        <end position="528"/>
    </location>
</feature>
<feature type="compositionally biased region" description="Basic and acidic residues" evidence="1">
    <location>
        <begin position="99"/>
        <end position="113"/>
    </location>
</feature>
<feature type="compositionally biased region" description="Polar residues" evidence="1">
    <location>
        <begin position="181"/>
        <end position="191"/>
    </location>
</feature>
<accession>A0AAV7T3L3</accession>
<feature type="compositionally biased region" description="Basic and acidic residues" evidence="1">
    <location>
        <begin position="437"/>
        <end position="452"/>
    </location>
</feature>
<feature type="region of interest" description="Disordered" evidence="1">
    <location>
        <begin position="1242"/>
        <end position="1360"/>
    </location>
</feature>
<evidence type="ECO:0000256" key="1">
    <source>
        <dbReference type="SAM" id="MobiDB-lite"/>
    </source>
</evidence>
<feature type="compositionally biased region" description="Basic and acidic residues" evidence="1">
    <location>
        <begin position="656"/>
        <end position="673"/>
    </location>
</feature>
<proteinExistence type="predicted"/>
<feature type="compositionally biased region" description="Basic and acidic residues" evidence="1">
    <location>
        <begin position="992"/>
        <end position="1007"/>
    </location>
</feature>
<feature type="compositionally biased region" description="Low complexity" evidence="1">
    <location>
        <begin position="142"/>
        <end position="151"/>
    </location>
</feature>
<gene>
    <name evidence="3" type="ORF">NDU88_002676</name>
</gene>
<evidence type="ECO:0000313" key="4">
    <source>
        <dbReference type="Proteomes" id="UP001066276"/>
    </source>
</evidence>
<feature type="region of interest" description="Disordered" evidence="1">
    <location>
        <begin position="988"/>
        <end position="1014"/>
    </location>
</feature>
<feature type="region of interest" description="Disordered" evidence="1">
    <location>
        <begin position="1374"/>
        <end position="1432"/>
    </location>
</feature>
<feature type="region of interest" description="Disordered" evidence="1">
    <location>
        <begin position="912"/>
        <end position="931"/>
    </location>
</feature>
<dbReference type="PANTHER" id="PTHR23034">
    <property type="entry name" value="GLUTAMATE-RICH PROTEIN 3"/>
    <property type="match status" value="1"/>
</dbReference>
<evidence type="ECO:0000259" key="2">
    <source>
        <dbReference type="Pfam" id="PF15257"/>
    </source>
</evidence>
<feature type="compositionally biased region" description="Polar residues" evidence="1">
    <location>
        <begin position="590"/>
        <end position="601"/>
    </location>
</feature>
<dbReference type="EMBL" id="JANPWB010000007">
    <property type="protein sequence ID" value="KAJ1170805.1"/>
    <property type="molecule type" value="Genomic_DNA"/>
</dbReference>